<evidence type="ECO:0000256" key="1">
    <source>
        <dbReference type="ARBA" id="ARBA00022801"/>
    </source>
</evidence>
<dbReference type="STRING" id="563176.SAMN04488090_2088"/>
<dbReference type="GO" id="GO:0016788">
    <property type="term" value="F:hydrolase activity, acting on ester bonds"/>
    <property type="evidence" value="ECO:0007669"/>
    <property type="project" value="UniProtKB-ARBA"/>
</dbReference>
<dbReference type="SUPFAM" id="SSF49265">
    <property type="entry name" value="Fibronectin type III"/>
    <property type="match status" value="1"/>
</dbReference>
<dbReference type="Proteomes" id="UP000198901">
    <property type="component" value="Unassembled WGS sequence"/>
</dbReference>
<dbReference type="InterPro" id="IPR026444">
    <property type="entry name" value="Secre_tail"/>
</dbReference>
<dbReference type="InterPro" id="IPR013783">
    <property type="entry name" value="Ig-like_fold"/>
</dbReference>
<dbReference type="SUPFAM" id="SSF52266">
    <property type="entry name" value="SGNH hydrolase"/>
    <property type="match status" value="1"/>
</dbReference>
<evidence type="ECO:0000313" key="4">
    <source>
        <dbReference type="EMBL" id="SDL88109.1"/>
    </source>
</evidence>
<dbReference type="PROSITE" id="PS50853">
    <property type="entry name" value="FN3"/>
    <property type="match status" value="1"/>
</dbReference>
<dbReference type="InterPro" id="IPR036116">
    <property type="entry name" value="FN3_sf"/>
</dbReference>
<accession>A0A1G9NNY9</accession>
<dbReference type="Pfam" id="PF03629">
    <property type="entry name" value="SASA"/>
    <property type="match status" value="1"/>
</dbReference>
<evidence type="ECO:0000259" key="3">
    <source>
        <dbReference type="PROSITE" id="PS50853"/>
    </source>
</evidence>
<evidence type="ECO:0000256" key="2">
    <source>
        <dbReference type="SAM" id="SignalP"/>
    </source>
</evidence>
<dbReference type="Gene3D" id="2.60.40.10">
    <property type="entry name" value="Immunoglobulins"/>
    <property type="match status" value="1"/>
</dbReference>
<dbReference type="InterPro" id="IPR003961">
    <property type="entry name" value="FN3_dom"/>
</dbReference>
<evidence type="ECO:0000313" key="5">
    <source>
        <dbReference type="Proteomes" id="UP000198901"/>
    </source>
</evidence>
<dbReference type="AlphaFoldDB" id="A0A1G9NNY9"/>
<keyword evidence="5" id="KW-1185">Reference proteome</keyword>
<keyword evidence="2" id="KW-0732">Signal</keyword>
<dbReference type="RefSeq" id="WP_093201333.1">
    <property type="nucleotide sequence ID" value="NZ_FNGS01000003.1"/>
</dbReference>
<dbReference type="Gene3D" id="3.40.50.1110">
    <property type="entry name" value="SGNH hydrolase"/>
    <property type="match status" value="1"/>
</dbReference>
<dbReference type="EMBL" id="FNGS01000003">
    <property type="protein sequence ID" value="SDL88109.1"/>
    <property type="molecule type" value="Genomic_DNA"/>
</dbReference>
<protein>
    <submittedName>
        <fullName evidence="4">Por secretion system C-terminal sorting domain-containing protein</fullName>
    </submittedName>
</protein>
<feature type="chain" id="PRO_5011678646" evidence="2">
    <location>
        <begin position="19"/>
        <end position="666"/>
    </location>
</feature>
<sequence length="666" mass="74300">MKYLFFLLVSLSCLSVQAQVVFIEAPADSQLYARNTFSEAIVPVSGRVGPGYGRVSLQVSKAGKLFRHLSQSLVYQGNQAPFSFAPVIKAELANYQFQVYVIRGTDSTRVLNRGYIVAGDAYVINGQSNASAYHPVPDYKYTNEFIRTFGVYTANTNYDSYNAADTLWAIGNKNERTLVGVWAMEMGKRLTETYGVPVAFINGAAGGAPLELLVPRNAQNPADLSTSYGRLLYRVRKSGLLPNIRAYFFRQGENEVNGYATGWIPQFQQLYQNLRMDYPALRKIYLFQINVMGGPHEATAVFRDFQRNPGLPYVSTYATVGTRGFDGIHYNQEGYEQTGREMFRLVARDLYRSADTLQIDSPNIRKVYFASPAKEEVVLQFEEGQEMIWPGDTTVQSYDKKSTPTYQLIQWLYLDKQSGGVASGRVEGNRVYIRLKTPGAVTRLGYLPPNFPQMKSADVPADGYPKQFSGPFLKNRRDLRAFSFWEVPVAAAINPLTGLTAKAEQETRIRLTWNAYLQATGYILERRTGETGSFETIARLAAGATDYADANVAGGPKYYYRLRAVTPTAETTAEASAYLVLITSTDPSGQKELRIGPNPADQVLVIENPVDATVTVLTPVGQVLFSQDIRGGRPERVPVASLREGIYLLRISSARETALRRIWIRR</sequence>
<feature type="signal peptide" evidence="2">
    <location>
        <begin position="1"/>
        <end position="18"/>
    </location>
</feature>
<proteinExistence type="predicted"/>
<name>A0A1G9NNY9_9BACT</name>
<dbReference type="OrthoDB" id="926075at2"/>
<organism evidence="4 5">
    <name type="scientific">Siphonobacter aquaeclarae</name>
    <dbReference type="NCBI Taxonomy" id="563176"/>
    <lineage>
        <taxon>Bacteria</taxon>
        <taxon>Pseudomonadati</taxon>
        <taxon>Bacteroidota</taxon>
        <taxon>Cytophagia</taxon>
        <taxon>Cytophagales</taxon>
        <taxon>Cytophagaceae</taxon>
        <taxon>Siphonobacter</taxon>
    </lineage>
</organism>
<dbReference type="CDD" id="cd00063">
    <property type="entry name" value="FN3"/>
    <property type="match status" value="1"/>
</dbReference>
<dbReference type="InterPro" id="IPR036514">
    <property type="entry name" value="SGNH_hydro_sf"/>
</dbReference>
<keyword evidence="1" id="KW-0378">Hydrolase</keyword>
<feature type="domain" description="Fibronectin type-III" evidence="3">
    <location>
        <begin position="495"/>
        <end position="588"/>
    </location>
</feature>
<reference evidence="4 5" key="1">
    <citation type="submission" date="2016-10" db="EMBL/GenBank/DDBJ databases">
        <authorList>
            <person name="de Groot N.N."/>
        </authorList>
    </citation>
    <scope>NUCLEOTIDE SEQUENCE [LARGE SCALE GENOMIC DNA]</scope>
    <source>
        <strain evidence="4 5">DSM 21668</strain>
    </source>
</reference>
<gene>
    <name evidence="4" type="ORF">SAMN04488090_2088</name>
</gene>
<dbReference type="InterPro" id="IPR005181">
    <property type="entry name" value="SASA"/>
</dbReference>
<dbReference type="NCBIfam" id="TIGR04183">
    <property type="entry name" value="Por_Secre_tail"/>
    <property type="match status" value="1"/>
</dbReference>